<dbReference type="Proteomes" id="UP000054197">
    <property type="component" value="Unassembled WGS sequence"/>
</dbReference>
<dbReference type="PANTHER" id="PTHR46696">
    <property type="entry name" value="P450, PUTATIVE (EUROFUNG)-RELATED"/>
    <property type="match status" value="1"/>
</dbReference>
<dbReference type="SUPFAM" id="SSF48264">
    <property type="entry name" value="Cytochrome P450"/>
    <property type="match status" value="1"/>
</dbReference>
<sequence length="373" mass="40107">MTPLQAATHVDPYPYYASLRRDAELMFDAELGLWIASRAQTVEAVLAHPDCRVRPLHEPVPKAIAQGAAGQVFARWMRMNEGPAHRCPRAAIEPALAAVAATAVAERVARLIDSVQSLDALMFTLPVSVVASLLGCPAPQLARVAGLTREFVAGLSPLSSEAQLCNAQAGASQLQQMFCAVLEETALLAHIRRGNWEDTQVLTANLIGLLSQTCEASAGLIGNSLVMLARQPDLVAQIMRTPTLATALVEEVARYDSPVQNTRRFVAARCTIGNRVLAAGESVLVLLASANRDAEANPNPDSFLLERAQRRLFSFGIGRHQCPGQQMALTIAAQALLALLRHQPDLLADAGRFCYWPSLNGRIPRFSAAAPSQ</sequence>
<dbReference type="PANTHER" id="PTHR46696:SF1">
    <property type="entry name" value="CYTOCHROME P450 YJIB-RELATED"/>
    <property type="match status" value="1"/>
</dbReference>
<name>A0A0W0H7G1_PSEFL</name>
<keyword evidence="3" id="KW-0349">Heme</keyword>
<comment type="similarity">
    <text evidence="2 3">Belongs to the cytochrome P450 family.</text>
</comment>
<dbReference type="PROSITE" id="PS00086">
    <property type="entry name" value="CYTOCHROME_P450"/>
    <property type="match status" value="1"/>
</dbReference>
<evidence type="ECO:0000256" key="3">
    <source>
        <dbReference type="RuleBase" id="RU000461"/>
    </source>
</evidence>
<keyword evidence="3" id="KW-0503">Monooxygenase</keyword>
<dbReference type="GO" id="GO:0016705">
    <property type="term" value="F:oxidoreductase activity, acting on paired donors, with incorporation or reduction of molecular oxygen"/>
    <property type="evidence" value="ECO:0007669"/>
    <property type="project" value="InterPro"/>
</dbReference>
<dbReference type="GO" id="GO:0004497">
    <property type="term" value="F:monooxygenase activity"/>
    <property type="evidence" value="ECO:0007669"/>
    <property type="project" value="UniProtKB-KW"/>
</dbReference>
<gene>
    <name evidence="4" type="ORF">AO063_21610</name>
</gene>
<dbReference type="GO" id="GO:0020037">
    <property type="term" value="F:heme binding"/>
    <property type="evidence" value="ECO:0007669"/>
    <property type="project" value="InterPro"/>
</dbReference>
<accession>A0A0W0H7G1</accession>
<dbReference type="InterPro" id="IPR017972">
    <property type="entry name" value="Cyt_P450_CS"/>
</dbReference>
<reference evidence="4 5" key="1">
    <citation type="submission" date="2015-09" db="EMBL/GenBank/DDBJ databases">
        <title>Genome sequence of ICMP 11288.</title>
        <authorList>
            <person name="Visnovsky S."/>
            <person name="Lu A."/>
            <person name="Panda P."/>
            <person name="Pitman A."/>
        </authorList>
    </citation>
    <scope>NUCLEOTIDE SEQUENCE [LARGE SCALE GENOMIC DNA]</scope>
    <source>
        <strain evidence="4 5">ICMP 11288</strain>
    </source>
</reference>
<organism evidence="4 5">
    <name type="scientific">Pseudomonas fluorescens ICMP 11288</name>
    <dbReference type="NCBI Taxonomy" id="1198309"/>
    <lineage>
        <taxon>Bacteria</taxon>
        <taxon>Pseudomonadati</taxon>
        <taxon>Pseudomonadota</taxon>
        <taxon>Gammaproteobacteria</taxon>
        <taxon>Pseudomonadales</taxon>
        <taxon>Pseudomonadaceae</taxon>
        <taxon>Pseudomonas</taxon>
    </lineage>
</organism>
<dbReference type="InterPro" id="IPR036396">
    <property type="entry name" value="Cyt_P450_sf"/>
</dbReference>
<comment type="caution">
    <text evidence="4">The sequence shown here is derived from an EMBL/GenBank/DDBJ whole genome shotgun (WGS) entry which is preliminary data.</text>
</comment>
<comment type="cofactor">
    <cofactor evidence="1">
        <name>heme</name>
        <dbReference type="ChEBI" id="CHEBI:30413"/>
    </cofactor>
</comment>
<dbReference type="GO" id="GO:0005506">
    <property type="term" value="F:iron ion binding"/>
    <property type="evidence" value="ECO:0007669"/>
    <property type="project" value="InterPro"/>
</dbReference>
<dbReference type="RefSeq" id="WP_058422473.1">
    <property type="nucleotide sequence ID" value="NZ_LKEF01000065.1"/>
</dbReference>
<keyword evidence="3" id="KW-0560">Oxidoreductase</keyword>
<dbReference type="AlphaFoldDB" id="A0A0W0H7G1"/>
<evidence type="ECO:0000256" key="2">
    <source>
        <dbReference type="ARBA" id="ARBA00010617"/>
    </source>
</evidence>
<protein>
    <submittedName>
        <fullName evidence="4">Cytochrome</fullName>
    </submittedName>
</protein>
<dbReference type="EMBL" id="LKEF01000065">
    <property type="protein sequence ID" value="KTB56738.1"/>
    <property type="molecule type" value="Genomic_DNA"/>
</dbReference>
<dbReference type="InterPro" id="IPR001128">
    <property type="entry name" value="Cyt_P450"/>
</dbReference>
<proteinExistence type="inferred from homology"/>
<dbReference type="CDD" id="cd11036">
    <property type="entry name" value="AknT-like"/>
    <property type="match status" value="1"/>
</dbReference>
<dbReference type="Pfam" id="PF00067">
    <property type="entry name" value="p450"/>
    <property type="match status" value="1"/>
</dbReference>
<keyword evidence="3" id="KW-0479">Metal-binding</keyword>
<dbReference type="Gene3D" id="1.10.630.10">
    <property type="entry name" value="Cytochrome P450"/>
    <property type="match status" value="1"/>
</dbReference>
<keyword evidence="3" id="KW-0408">Iron</keyword>
<evidence type="ECO:0000313" key="4">
    <source>
        <dbReference type="EMBL" id="KTB56738.1"/>
    </source>
</evidence>
<evidence type="ECO:0000313" key="5">
    <source>
        <dbReference type="Proteomes" id="UP000054197"/>
    </source>
</evidence>
<evidence type="ECO:0000256" key="1">
    <source>
        <dbReference type="ARBA" id="ARBA00001971"/>
    </source>
</evidence>